<evidence type="ECO:0000259" key="1">
    <source>
        <dbReference type="SMART" id="SM00470"/>
    </source>
</evidence>
<dbReference type="InterPro" id="IPR036086">
    <property type="entry name" value="ParB/Sulfiredoxin_sf"/>
</dbReference>
<reference evidence="2" key="1">
    <citation type="journal article" date="2015" name="Front. Microbiol.">
        <title>Combining genomic sequencing methods to explore viral diversity and reveal potential virus-host interactions.</title>
        <authorList>
            <person name="Chow C.E."/>
            <person name="Winget D.M."/>
            <person name="White R.A.III."/>
            <person name="Hallam S.J."/>
            <person name="Suttle C.A."/>
        </authorList>
    </citation>
    <scope>NUCLEOTIDE SEQUENCE</scope>
    <source>
        <strain evidence="2">Oxic1_1</strain>
    </source>
</reference>
<dbReference type="Pfam" id="PF02195">
    <property type="entry name" value="ParB_N"/>
    <property type="match status" value="1"/>
</dbReference>
<dbReference type="SMART" id="SM00470">
    <property type="entry name" value="ParB"/>
    <property type="match status" value="1"/>
</dbReference>
<dbReference type="GO" id="GO:0003677">
    <property type="term" value="F:DNA binding"/>
    <property type="evidence" value="ECO:0007669"/>
    <property type="project" value="InterPro"/>
</dbReference>
<dbReference type="Gene3D" id="1.10.10.2830">
    <property type="match status" value="1"/>
</dbReference>
<reference evidence="2" key="2">
    <citation type="submission" date="2015-03" db="EMBL/GenBank/DDBJ databases">
        <authorList>
            <person name="Chow C.-E.T."/>
            <person name="Winget D.M."/>
            <person name="White R.A.III."/>
            <person name="Hallam S.J."/>
            <person name="Suttle C.A."/>
        </authorList>
    </citation>
    <scope>NUCLEOTIDE SEQUENCE</scope>
    <source>
        <strain evidence="2">Oxic1_1</strain>
    </source>
</reference>
<dbReference type="InterPro" id="IPR041468">
    <property type="entry name" value="HTH_ParB/Spo0J"/>
</dbReference>
<dbReference type="GO" id="GO:0007059">
    <property type="term" value="P:chromosome segregation"/>
    <property type="evidence" value="ECO:0007669"/>
    <property type="project" value="TreeGrafter"/>
</dbReference>
<dbReference type="PANTHER" id="PTHR33375">
    <property type="entry name" value="CHROMOSOME-PARTITIONING PROTEIN PARB-RELATED"/>
    <property type="match status" value="1"/>
</dbReference>
<evidence type="ECO:0000313" key="2">
    <source>
        <dbReference type="EMBL" id="AKH47577.1"/>
    </source>
</evidence>
<name>A0A0F7L836_9VIRU</name>
<accession>A0A0F7L836</accession>
<dbReference type="SUPFAM" id="SSF109709">
    <property type="entry name" value="KorB DNA-binding domain-like"/>
    <property type="match status" value="1"/>
</dbReference>
<dbReference type="InterPro" id="IPR004437">
    <property type="entry name" value="ParB/RepB/Spo0J"/>
</dbReference>
<dbReference type="CDD" id="cd16406">
    <property type="entry name" value="ParB_N_like"/>
    <property type="match status" value="1"/>
</dbReference>
<dbReference type="InterPro" id="IPR050336">
    <property type="entry name" value="Chromosome_partition/occlusion"/>
</dbReference>
<dbReference type="PANTHER" id="PTHR33375:SF7">
    <property type="entry name" value="CHROMOSOME 2-PARTITIONING PROTEIN PARB-RELATED"/>
    <property type="match status" value="1"/>
</dbReference>
<feature type="domain" description="ParB-like N-terminal" evidence="1">
    <location>
        <begin position="8"/>
        <end position="106"/>
    </location>
</feature>
<organism evidence="2">
    <name type="scientific">uncultured marine virus</name>
    <dbReference type="NCBI Taxonomy" id="186617"/>
    <lineage>
        <taxon>Viruses</taxon>
        <taxon>environmental samples</taxon>
    </lineage>
</organism>
<dbReference type="NCBIfam" id="TIGR00180">
    <property type="entry name" value="parB_part"/>
    <property type="match status" value="1"/>
</dbReference>
<dbReference type="Pfam" id="PF17762">
    <property type="entry name" value="HTH_ParB"/>
    <property type="match status" value="1"/>
</dbReference>
<protein>
    <submittedName>
        <fullName evidence="2">Chromosome partitioning protein ParB</fullName>
    </submittedName>
</protein>
<sequence length="580" mass="63753">MRQKMQIHQIDIKDLVVSPENARSKKSVNGVETLAASIDALGLLCPLIGVEGKKGTTEIIAGQRRLAAMNKLQKANPSALPYQVPVYIIEGITAAQAIEMSLHENIERELLGTVDEAEAFARMKKEGLAVKEIASNFGRTERFVNQRLKMSELPTWAKRGITSGEISLSVAQVMTSATKAQLKELASGFKSNAAQFIFQSPDGMARVMTESSRIKVGVALFDVEASGLDVIRNLFDEEFDGIIPDVDTFWLHQLEAMDAKKAEFEALGHTVQVFGREEYFASHKYEQSKAKKHLIVIEANYDGSVDITENLKLKPGIEAPAAAGVEDDAADDEPETKGDLTKKSMVELNEVRSMSVAYALAIGTGRGYITQCANVQMMFGSHFSSNGGQGQPHNWNEDLAAEHKYFNELEESAASICKILNISVPEGEWAINVISHPRLSGNDYGGIIYDVMTMETEVALKLQGLLVASHALLVADDWESEESYNIVEMVGGFLEADEENGFSANADWELTDRFVTGIRNRDTLSKLLTLCAEGGASLPHWGPKTKISDLKKLLVNYMTSNNGRKAPWLSWLDFPAKELD</sequence>
<proteinExistence type="predicted"/>
<dbReference type="InterPro" id="IPR003115">
    <property type="entry name" value="ParB_N"/>
</dbReference>
<dbReference type="Gene3D" id="3.90.1530.30">
    <property type="match status" value="1"/>
</dbReference>
<dbReference type="EMBL" id="KR029596">
    <property type="protein sequence ID" value="AKH47577.1"/>
    <property type="molecule type" value="Genomic_DNA"/>
</dbReference>
<dbReference type="SUPFAM" id="SSF110849">
    <property type="entry name" value="ParB/Sulfiredoxin"/>
    <property type="match status" value="1"/>
</dbReference>